<dbReference type="PROSITE" id="PS50097">
    <property type="entry name" value="BTB"/>
    <property type="match status" value="1"/>
</dbReference>
<evidence type="ECO:0000259" key="4">
    <source>
        <dbReference type="PROSITE" id="PS50097"/>
    </source>
</evidence>
<dbReference type="SMART" id="SM00612">
    <property type="entry name" value="Kelch"/>
    <property type="match status" value="2"/>
</dbReference>
<dbReference type="InParanoid" id="A0A6J1WX33"/>
<keyword evidence="5" id="KW-1185">Reference proteome</keyword>
<dbReference type="RefSeq" id="XP_026760722.2">
    <property type="nucleotide sequence ID" value="XM_026904921.3"/>
</dbReference>
<name>A0A6J1WX33_GALME</name>
<dbReference type="Pfam" id="PF00651">
    <property type="entry name" value="BTB"/>
    <property type="match status" value="1"/>
</dbReference>
<evidence type="ECO:0000313" key="6">
    <source>
        <dbReference type="RefSeq" id="XP_026760722.2"/>
    </source>
</evidence>
<accession>A0A6J1WX33</accession>
<dbReference type="InterPro" id="IPR015915">
    <property type="entry name" value="Kelch-typ_b-propeller"/>
</dbReference>
<dbReference type="GO" id="GO:0003779">
    <property type="term" value="F:actin binding"/>
    <property type="evidence" value="ECO:0007669"/>
    <property type="project" value="UniProtKB-KW"/>
</dbReference>
<evidence type="ECO:0000256" key="3">
    <source>
        <dbReference type="ARBA" id="ARBA00023203"/>
    </source>
</evidence>
<organism evidence="5 6">
    <name type="scientific">Galleria mellonella</name>
    <name type="common">Greater wax moth</name>
    <dbReference type="NCBI Taxonomy" id="7137"/>
    <lineage>
        <taxon>Eukaryota</taxon>
        <taxon>Metazoa</taxon>
        <taxon>Ecdysozoa</taxon>
        <taxon>Arthropoda</taxon>
        <taxon>Hexapoda</taxon>
        <taxon>Insecta</taxon>
        <taxon>Pterygota</taxon>
        <taxon>Neoptera</taxon>
        <taxon>Endopterygota</taxon>
        <taxon>Lepidoptera</taxon>
        <taxon>Glossata</taxon>
        <taxon>Ditrysia</taxon>
        <taxon>Pyraloidea</taxon>
        <taxon>Pyralidae</taxon>
        <taxon>Galleriinae</taxon>
        <taxon>Galleria</taxon>
    </lineage>
</organism>
<dbReference type="InterPro" id="IPR006652">
    <property type="entry name" value="Kelch_1"/>
</dbReference>
<gene>
    <name evidence="6" type="primary">LOC113519739</name>
</gene>
<evidence type="ECO:0000256" key="1">
    <source>
        <dbReference type="ARBA" id="ARBA00022441"/>
    </source>
</evidence>
<protein>
    <submittedName>
        <fullName evidence="6">Kelch-like protein 4</fullName>
    </submittedName>
</protein>
<proteinExistence type="predicted"/>
<dbReference type="AlphaFoldDB" id="A0A6J1WX33"/>
<reference evidence="6" key="1">
    <citation type="submission" date="2025-08" db="UniProtKB">
        <authorList>
            <consortium name="RefSeq"/>
        </authorList>
    </citation>
    <scope>IDENTIFICATION</scope>
    <source>
        <tissue evidence="6">Whole larvae</tissue>
    </source>
</reference>
<dbReference type="SUPFAM" id="SSF117281">
    <property type="entry name" value="Kelch motif"/>
    <property type="match status" value="1"/>
</dbReference>
<keyword evidence="1" id="KW-0880">Kelch repeat</keyword>
<sequence length="580" mass="66398">MNEMEEVSLVFEGEVFKARKDMLCEHSDYFRAMFSGSYVENEQQEIKIDVVDANSMKIILSYMEIRVIDLFEFSLSTLADLAVAANFLQITELITQIEHSLESQINISNWMEIMMIAENSLYVKLHQLSAAFGLLSFKNMQSEYVPSLHKLYWYLSHPYLDVSSELDVFKFGLEWISNNETGADALLITLCCLDIGKLKTNDLKEMKTLVKDYSDSLGAKVIDCLLELSSGEYGLCITAIENQKVVLCEMFTERVYNEVMNLVKDSRSRINTIEPIVPVWVVKDSKSDLVPHFLYKFSEEKGFEKWLEVAEKNLWGWHIVAWGLTKLIVICGEHGRGTGMFMRDVKVYDTLRKEWSWHGVELPARRHAGVAVVGDSMYIIGGVGGFRVVLDTAIIYDLKKKTFRNIAKLPDSIQNPAVCSHDNMVYAAGHKDIYRYEEQENTDSWVKIANGDVRMSYMISYKNYIYCMQNYFSHLHRFMPGVDEKLQLITYFSNPPSTACNLGNRLVVFTRTMCGLTDILTVEEYTGQSDEEKPKLIWSQSEPVMVVNDVAGSCSLVLSIPPLDVPTPSHHKRYLGRYNE</sequence>
<dbReference type="PANTHER" id="PTHR24412">
    <property type="entry name" value="KELCH PROTEIN"/>
    <property type="match status" value="1"/>
</dbReference>
<feature type="domain" description="BTB" evidence="4">
    <location>
        <begin position="5"/>
        <end position="72"/>
    </location>
</feature>
<evidence type="ECO:0000313" key="5">
    <source>
        <dbReference type="Proteomes" id="UP001652740"/>
    </source>
</evidence>
<dbReference type="Gene3D" id="3.30.710.10">
    <property type="entry name" value="Potassium Channel Kv1.1, Chain A"/>
    <property type="match status" value="1"/>
</dbReference>
<dbReference type="InterPro" id="IPR011333">
    <property type="entry name" value="SKP1/BTB/POZ_sf"/>
</dbReference>
<keyword evidence="2" id="KW-0677">Repeat</keyword>
<dbReference type="SMART" id="SM00225">
    <property type="entry name" value="BTB"/>
    <property type="match status" value="1"/>
</dbReference>
<dbReference type="SUPFAM" id="SSF54695">
    <property type="entry name" value="POZ domain"/>
    <property type="match status" value="1"/>
</dbReference>
<dbReference type="InterPro" id="IPR000210">
    <property type="entry name" value="BTB/POZ_dom"/>
</dbReference>
<dbReference type="KEGG" id="gmw:113519739"/>
<dbReference type="GeneID" id="113519739"/>
<keyword evidence="3" id="KW-0009">Actin-binding</keyword>
<dbReference type="Gene3D" id="2.120.10.80">
    <property type="entry name" value="Kelch-type beta propeller"/>
    <property type="match status" value="1"/>
</dbReference>
<evidence type="ECO:0000256" key="2">
    <source>
        <dbReference type="ARBA" id="ARBA00022737"/>
    </source>
</evidence>
<dbReference type="Proteomes" id="UP001652740">
    <property type="component" value="Unplaced"/>
</dbReference>
<dbReference type="PANTHER" id="PTHR24412:SF480">
    <property type="entry name" value="KELCH-LIKE PROTEIN 8"/>
    <property type="match status" value="1"/>
</dbReference>
<dbReference type="Pfam" id="PF01344">
    <property type="entry name" value="Kelch_1"/>
    <property type="match status" value="1"/>
</dbReference>